<keyword evidence="1" id="KW-1133">Transmembrane helix</keyword>
<dbReference type="AlphaFoldDB" id="A0A1X1ZPB8"/>
<dbReference type="Proteomes" id="UP000193108">
    <property type="component" value="Unassembled WGS sequence"/>
</dbReference>
<dbReference type="InterPro" id="IPR046498">
    <property type="entry name" value="Rv1476-like"/>
</dbReference>
<keyword evidence="1" id="KW-0472">Membrane</keyword>
<dbReference type="EMBL" id="LQPI01000019">
    <property type="protein sequence ID" value="ORW25216.1"/>
    <property type="molecule type" value="Genomic_DNA"/>
</dbReference>
<accession>A0A1X1ZPB8</accession>
<comment type="caution">
    <text evidence="2">The sequence shown here is derived from an EMBL/GenBank/DDBJ whole genome shotgun (WGS) entry which is preliminary data.</text>
</comment>
<proteinExistence type="predicted"/>
<evidence type="ECO:0000313" key="2">
    <source>
        <dbReference type="EMBL" id="ORW25216.1"/>
    </source>
</evidence>
<dbReference type="STRING" id="1782.AWC18_02270"/>
<protein>
    <submittedName>
        <fullName evidence="2">Uncharacterized protein</fullName>
    </submittedName>
</protein>
<reference evidence="2 3" key="1">
    <citation type="submission" date="2016-01" db="EMBL/GenBank/DDBJ databases">
        <title>The new phylogeny of the genus Mycobacterium.</title>
        <authorList>
            <person name="Tarcisio F."/>
            <person name="Conor M."/>
            <person name="Antonella G."/>
            <person name="Elisabetta G."/>
            <person name="Giulia F.S."/>
            <person name="Sara T."/>
            <person name="Anna F."/>
            <person name="Clotilde B."/>
            <person name="Roberto B."/>
            <person name="Veronica D.S."/>
            <person name="Fabio R."/>
            <person name="Monica P."/>
            <person name="Olivier J."/>
            <person name="Enrico T."/>
            <person name="Nicola S."/>
        </authorList>
    </citation>
    <scope>NUCLEOTIDE SEQUENCE [LARGE SCALE GENOMIC DNA]</scope>
    <source>
        <strain evidence="2 3">DSM 44164</strain>
    </source>
</reference>
<evidence type="ECO:0000256" key="1">
    <source>
        <dbReference type="SAM" id="Phobius"/>
    </source>
</evidence>
<dbReference type="RefSeq" id="WP_085137134.1">
    <property type="nucleotide sequence ID" value="NZ_LQPI01000019.1"/>
</dbReference>
<feature type="transmembrane region" description="Helical" evidence="1">
    <location>
        <begin position="145"/>
        <end position="164"/>
    </location>
</feature>
<keyword evidence="1" id="KW-0812">Transmembrane</keyword>
<name>A0A1X1ZPB8_MYCNO</name>
<dbReference type="Pfam" id="PF20381">
    <property type="entry name" value="Rv1476"/>
    <property type="match status" value="1"/>
</dbReference>
<sequence>MTIQHPPAYIPGELCITVGLDPATPPDDCMALVKVAVAADGVSAPAADVPALREVVADAAQQGIDLKIVEVARNPGMDTALRDVATVVGYDYPDSTVLVVSTNFVGSYSGQFHRSKLEAAEDHAKTGDPVTSAQNFLHELTTPDLPWTGLTVVLLVGVAAAAVGTRFLQRRSKRAAESAGRSDVAD</sequence>
<evidence type="ECO:0000313" key="3">
    <source>
        <dbReference type="Proteomes" id="UP000193108"/>
    </source>
</evidence>
<organism evidence="2 3">
    <name type="scientific">Mycolicibacter nonchromogenicus</name>
    <name type="common">Mycobacterium nonchromogenicum</name>
    <dbReference type="NCBI Taxonomy" id="1782"/>
    <lineage>
        <taxon>Bacteria</taxon>
        <taxon>Bacillati</taxon>
        <taxon>Actinomycetota</taxon>
        <taxon>Actinomycetes</taxon>
        <taxon>Mycobacteriales</taxon>
        <taxon>Mycobacteriaceae</taxon>
        <taxon>Mycolicibacter</taxon>
    </lineage>
</organism>
<keyword evidence="3" id="KW-1185">Reference proteome</keyword>
<gene>
    <name evidence="2" type="ORF">AWC18_02270</name>
</gene>